<gene>
    <name evidence="6" type="primary">nfrA2</name>
    <name evidence="5" type="ORF">Maut_01495</name>
    <name evidence="6" type="ORF">MOOR_10790</name>
    <name evidence="7" type="ORF">MTAT_05730</name>
</gene>
<protein>
    <submittedName>
        <fullName evidence="5 6">FMN reductase</fullName>
        <ecNumber evidence="5 6">1.5.1.39</ecNumber>
    </submittedName>
</protein>
<dbReference type="GeneID" id="45617251"/>
<organism evidence="6 9">
    <name type="scientific">Neomoorella thermoacetica</name>
    <name type="common">Clostridium thermoaceticum</name>
    <dbReference type="NCBI Taxonomy" id="1525"/>
    <lineage>
        <taxon>Bacteria</taxon>
        <taxon>Bacillati</taxon>
        <taxon>Bacillota</taxon>
        <taxon>Clostridia</taxon>
        <taxon>Neomoorellales</taxon>
        <taxon>Neomoorellaceae</taxon>
        <taxon>Neomoorella</taxon>
    </lineage>
</organism>
<dbReference type="GO" id="GO:0008752">
    <property type="term" value="F:FMN reductase [NAD(P)H] activity"/>
    <property type="evidence" value="ECO:0007669"/>
    <property type="project" value="UniProtKB-EC"/>
</dbReference>
<dbReference type="EMBL" id="MIHH01000004">
    <property type="protein sequence ID" value="OIQ09319.1"/>
    <property type="molecule type" value="Genomic_DNA"/>
</dbReference>
<keyword evidence="10" id="KW-1185">Reference proteome</keyword>
<dbReference type="Proteomes" id="UP000322283">
    <property type="component" value="Unassembled WGS sequence"/>
</dbReference>
<dbReference type="RefSeq" id="WP_011392726.1">
    <property type="nucleotide sequence ID" value="NZ_BSDM01000001.1"/>
</dbReference>
<dbReference type="EMBL" id="CP017019">
    <property type="protein sequence ID" value="AOQ23936.1"/>
    <property type="molecule type" value="Genomic_DNA"/>
</dbReference>
<evidence type="ECO:0000259" key="4">
    <source>
        <dbReference type="Pfam" id="PF00881"/>
    </source>
</evidence>
<keyword evidence="3 6" id="KW-0560">Oxidoreductase</keyword>
<dbReference type="InterPro" id="IPR000415">
    <property type="entry name" value="Nitroreductase-like"/>
</dbReference>
<feature type="domain" description="Nitroreductase" evidence="4">
    <location>
        <begin position="66"/>
        <end position="149"/>
    </location>
</feature>
<dbReference type="PANTHER" id="PTHR23026">
    <property type="entry name" value="NADPH NITROREDUCTASE"/>
    <property type="match status" value="1"/>
</dbReference>
<evidence type="ECO:0000256" key="2">
    <source>
        <dbReference type="ARBA" id="ARBA00022643"/>
    </source>
</evidence>
<evidence type="ECO:0000313" key="8">
    <source>
        <dbReference type="Proteomes" id="UP000094598"/>
    </source>
</evidence>
<keyword evidence="2" id="KW-0288">FMN</keyword>
<dbReference type="Pfam" id="PF00881">
    <property type="entry name" value="Nitroreductase"/>
    <property type="match status" value="2"/>
</dbReference>
<reference evidence="5 8" key="2">
    <citation type="submission" date="2016-08" db="EMBL/GenBank/DDBJ databases">
        <title>Moorella thermoacetica DSM 103132.</title>
        <authorList>
            <person name="Jendresen C.B."/>
            <person name="Redl S.M."/>
            <person name="Jensen T.O."/>
            <person name="Nielsen A.T."/>
        </authorList>
    </citation>
    <scope>NUCLEOTIDE SEQUENCE [LARGE SCALE GENOMIC DNA]</scope>
    <source>
        <strain evidence="5 8">DSM 103132</strain>
    </source>
</reference>
<dbReference type="EC" id="1.5.1.39" evidence="5 6"/>
<evidence type="ECO:0000313" key="5">
    <source>
        <dbReference type="EMBL" id="AOQ23936.1"/>
    </source>
</evidence>
<evidence type="ECO:0000313" key="9">
    <source>
        <dbReference type="Proteomes" id="UP000182743"/>
    </source>
</evidence>
<accession>A0A1D7XAN8</accession>
<keyword evidence="1" id="KW-0285">Flavoprotein</keyword>
<dbReference type="OMA" id="PYAKMLK"/>
<evidence type="ECO:0000256" key="3">
    <source>
        <dbReference type="ARBA" id="ARBA00023002"/>
    </source>
</evidence>
<evidence type="ECO:0000313" key="7">
    <source>
        <dbReference type="EMBL" id="TYL14340.1"/>
    </source>
</evidence>
<evidence type="ECO:0000256" key="1">
    <source>
        <dbReference type="ARBA" id="ARBA00022630"/>
    </source>
</evidence>
<evidence type="ECO:0000313" key="10">
    <source>
        <dbReference type="Proteomes" id="UP000322283"/>
    </source>
</evidence>
<evidence type="ECO:0000313" key="6">
    <source>
        <dbReference type="EMBL" id="OIQ09319.1"/>
    </source>
</evidence>
<dbReference type="SUPFAM" id="SSF55469">
    <property type="entry name" value="FMN-dependent nitroreductase-like"/>
    <property type="match status" value="1"/>
</dbReference>
<dbReference type="CDD" id="cd02150">
    <property type="entry name" value="nitroreductase"/>
    <property type="match status" value="1"/>
</dbReference>
<sequence>MDTILKSILARRSIRRYTGEPVATGDIKELLEAAMSAPSAGNEQPWHFVVITDRRILDEIPKVHPYSQMLKEAPAAILVCGDLQRQKHKGYWVQDCAAATENILLAAQAKGLGTVWLGVYPREERVAGLQKLLGLPEHIIPLSLIAVGHPAENKPPANRFDPSRVHLDRWNNPMQL</sequence>
<dbReference type="InterPro" id="IPR050627">
    <property type="entry name" value="Nitroreductase/BluB"/>
</dbReference>
<name>A0A1D7XAN8_NEOTH</name>
<dbReference type="KEGG" id="mtho:MOTHE_c11900"/>
<dbReference type="InterPro" id="IPR029479">
    <property type="entry name" value="Nitroreductase"/>
</dbReference>
<dbReference type="KEGG" id="mthz:MOTHA_c12770"/>
<dbReference type="AlphaFoldDB" id="A0A1D7XAN8"/>
<reference evidence="6 9" key="1">
    <citation type="submission" date="2016-08" db="EMBL/GenBank/DDBJ databases">
        <title>Genome-based comparison of Moorella thermoacetic strains.</title>
        <authorList>
            <person name="Poehlein A."/>
            <person name="Bengelsdorf F.R."/>
            <person name="Esser C."/>
            <person name="Duerre P."/>
            <person name="Daniel R."/>
        </authorList>
    </citation>
    <scope>NUCLEOTIDE SEQUENCE [LARGE SCALE GENOMIC DNA]</scope>
    <source>
        <strain evidence="6 9">DSM 11768</strain>
    </source>
</reference>
<dbReference type="Proteomes" id="UP000094598">
    <property type="component" value="Chromosome"/>
</dbReference>
<dbReference type="Proteomes" id="UP000182743">
    <property type="component" value="Unassembled WGS sequence"/>
</dbReference>
<reference evidence="7 10" key="3">
    <citation type="submission" date="2019-05" db="EMBL/GenBank/DDBJ databases">
        <title>Genome sequence of Moorella thermoacetica ATCC 33924.</title>
        <authorList>
            <person name="Poehlein A."/>
            <person name="Bengelsdorf F.R."/>
            <person name="Duerre P."/>
            <person name="Daniel R."/>
        </authorList>
    </citation>
    <scope>NUCLEOTIDE SEQUENCE [LARGE SCALE GENOMIC DNA]</scope>
    <source>
        <strain evidence="7 10">ATCC 33924</strain>
    </source>
</reference>
<dbReference type="EMBL" id="VCDX01000002">
    <property type="protein sequence ID" value="TYL14340.1"/>
    <property type="molecule type" value="Genomic_DNA"/>
</dbReference>
<feature type="domain" description="Nitroreductase" evidence="4">
    <location>
        <begin position="8"/>
        <end position="60"/>
    </location>
</feature>
<dbReference type="Gene3D" id="3.40.109.10">
    <property type="entry name" value="NADH Oxidase"/>
    <property type="match status" value="1"/>
</dbReference>
<proteinExistence type="predicted"/>
<dbReference type="PATRIC" id="fig|1525.10.peg.1137"/>
<dbReference type="PANTHER" id="PTHR23026:SF90">
    <property type="entry name" value="IODOTYROSINE DEIODINASE 1"/>
    <property type="match status" value="1"/>
</dbReference>